<dbReference type="SMART" id="SM00389">
    <property type="entry name" value="HOX"/>
    <property type="match status" value="1"/>
</dbReference>
<feature type="domain" description="Homeobox" evidence="7">
    <location>
        <begin position="54"/>
        <end position="114"/>
    </location>
</feature>
<feature type="region of interest" description="Disordered" evidence="6">
    <location>
        <begin position="1"/>
        <end position="29"/>
    </location>
</feature>
<dbReference type="EMBL" id="GL945428">
    <property type="protein sequence ID" value="EGO31031.1"/>
    <property type="molecule type" value="Genomic_DNA"/>
</dbReference>
<dbReference type="PROSITE" id="PS00027">
    <property type="entry name" value="HOMEOBOX_1"/>
    <property type="match status" value="1"/>
</dbReference>
<dbReference type="InterPro" id="IPR009057">
    <property type="entry name" value="Homeodomain-like_sf"/>
</dbReference>
<feature type="DNA-binding region" description="Homeobox" evidence="4">
    <location>
        <begin position="56"/>
        <end position="115"/>
    </location>
</feature>
<dbReference type="AlphaFoldDB" id="F8NG61"/>
<feature type="compositionally biased region" description="Polar residues" evidence="6">
    <location>
        <begin position="44"/>
        <end position="54"/>
    </location>
</feature>
<dbReference type="PROSITE" id="PS50071">
    <property type="entry name" value="HOMEOBOX_2"/>
    <property type="match status" value="1"/>
</dbReference>
<dbReference type="InterPro" id="IPR017970">
    <property type="entry name" value="Homeobox_CS"/>
</dbReference>
<dbReference type="GO" id="GO:1990837">
    <property type="term" value="F:sequence-specific double-stranded DNA binding"/>
    <property type="evidence" value="ECO:0007669"/>
    <property type="project" value="TreeGrafter"/>
</dbReference>
<protein>
    <recommendedName>
        <fullName evidence="7">Homeobox domain-containing protein</fullName>
    </recommendedName>
</protein>
<evidence type="ECO:0000256" key="5">
    <source>
        <dbReference type="RuleBase" id="RU000682"/>
    </source>
</evidence>
<dbReference type="GeneID" id="18814048"/>
<evidence type="ECO:0000256" key="1">
    <source>
        <dbReference type="ARBA" id="ARBA00023125"/>
    </source>
</evidence>
<evidence type="ECO:0000259" key="7">
    <source>
        <dbReference type="PROSITE" id="PS50071"/>
    </source>
</evidence>
<evidence type="ECO:0000256" key="3">
    <source>
        <dbReference type="ARBA" id="ARBA00023242"/>
    </source>
</evidence>
<keyword evidence="3 4" id="KW-0539">Nucleus</keyword>
<feature type="region of interest" description="Disordered" evidence="6">
    <location>
        <begin position="44"/>
        <end position="63"/>
    </location>
</feature>
<gene>
    <name evidence="8" type="ORF">SERLADRAFT_432690</name>
</gene>
<evidence type="ECO:0000256" key="4">
    <source>
        <dbReference type="PROSITE-ProRule" id="PRU00108"/>
    </source>
</evidence>
<dbReference type="CDD" id="cd00086">
    <property type="entry name" value="homeodomain"/>
    <property type="match status" value="1"/>
</dbReference>
<keyword evidence="2 4" id="KW-0371">Homeobox</keyword>
<dbReference type="InterPro" id="IPR042768">
    <property type="entry name" value="MNX1/Ceh-12"/>
</dbReference>
<dbReference type="OrthoDB" id="6159439at2759"/>
<dbReference type="RefSeq" id="XP_007312915.1">
    <property type="nucleotide sequence ID" value="XM_007312853.1"/>
</dbReference>
<reference evidence="8" key="1">
    <citation type="submission" date="2011-04" db="EMBL/GenBank/DDBJ databases">
        <title>Evolution of plant cell wall degrading machinery underlies the functional diversity of forest fungi.</title>
        <authorList>
            <consortium name="US DOE Joint Genome Institute (JGI-PGF)"/>
            <person name="Eastwood D.C."/>
            <person name="Floudas D."/>
            <person name="Binder M."/>
            <person name="Majcherczyk A."/>
            <person name="Schneider P."/>
            <person name="Aerts A."/>
            <person name="Asiegbu F.O."/>
            <person name="Baker S.E."/>
            <person name="Barry K."/>
            <person name="Bendiksby M."/>
            <person name="Blumentritt M."/>
            <person name="Coutinho P.M."/>
            <person name="Cullen D."/>
            <person name="Cullen D."/>
            <person name="Gathman A."/>
            <person name="Goodell B."/>
            <person name="Henrissat B."/>
            <person name="Ihrmark K."/>
            <person name="Kauserud H."/>
            <person name="Kohler A."/>
            <person name="LaButti K."/>
            <person name="Lapidus A."/>
            <person name="Lavin J.L."/>
            <person name="Lee Y.-H."/>
            <person name="Lindquist E."/>
            <person name="Lilly W."/>
            <person name="Lucas S."/>
            <person name="Morin E."/>
            <person name="Murat C."/>
            <person name="Oguiza J.A."/>
            <person name="Park J."/>
            <person name="Pisabarro A.G."/>
            <person name="Riley R."/>
            <person name="Rosling A."/>
            <person name="Salamov A."/>
            <person name="Schmidt O."/>
            <person name="Schmutz J."/>
            <person name="Skrede I."/>
            <person name="Stenlid J."/>
            <person name="Wiebenga A."/>
            <person name="Xie X."/>
            <person name="Kues U."/>
            <person name="Hibbett D.S."/>
            <person name="Hoffmeister D."/>
            <person name="Hogberg N."/>
            <person name="Martin F."/>
            <person name="Grigoriev I.V."/>
            <person name="Watkinson S.C."/>
        </authorList>
    </citation>
    <scope>NUCLEOTIDE SEQUENCE</scope>
    <source>
        <strain evidence="8">S7.9</strain>
    </source>
</reference>
<feature type="region of interest" description="Disordered" evidence="6">
    <location>
        <begin position="285"/>
        <end position="316"/>
    </location>
</feature>
<evidence type="ECO:0000256" key="6">
    <source>
        <dbReference type="SAM" id="MobiDB-lite"/>
    </source>
</evidence>
<dbReference type="GO" id="GO:0005634">
    <property type="term" value="C:nucleus"/>
    <property type="evidence" value="ECO:0007669"/>
    <property type="project" value="UniProtKB-SubCell"/>
</dbReference>
<dbReference type="GO" id="GO:0000981">
    <property type="term" value="F:DNA-binding transcription factor activity, RNA polymerase II-specific"/>
    <property type="evidence" value="ECO:0007669"/>
    <property type="project" value="InterPro"/>
</dbReference>
<dbReference type="Pfam" id="PF00046">
    <property type="entry name" value="Homeodomain"/>
    <property type="match status" value="1"/>
</dbReference>
<dbReference type="HOGENOM" id="CLU_897441_0_0_1"/>
<feature type="region of interest" description="Disordered" evidence="6">
    <location>
        <begin position="115"/>
        <end position="172"/>
    </location>
</feature>
<dbReference type="PANTHER" id="PTHR24335">
    <property type="entry name" value="MOTOR NEURON AND PANCREAS HOMEOBOX PROTEIN"/>
    <property type="match status" value="1"/>
</dbReference>
<sequence>MRPQVRSTRTSRSTPAPVSSMEDGETIQNVPVKKGATIEKTTLVPSEPANTQETSTKRSRHRMTSEQLVFLEDVFKQDTHPSKQKKKDVAGELNMNFKTVTIWFQNRRQITKKNQAVSASASASATPVSGSPAASTANEEDAEDGSALRRVSSPSENDTLTTKTPVVASIPLKDSKRAPLSLAPHGENNTAQAPKGFCIKIKPLAQPLQSRSQNVEPPRTRELWEHLSSSPTISEWSFQAGEDVDVVDGFGRTSSNEPPQVFIGKRPRTLEWACEREAKRRRLGMGEDQLYSATTHSQGSKRDTQEGTTPSKGFQQMDPHAESALLLFSLSTGAHTDLSGGLKHTAAPQDVMHGASLLLCFKHSVRH</sequence>
<proteinExistence type="predicted"/>
<dbReference type="Gene3D" id="1.10.10.60">
    <property type="entry name" value="Homeodomain-like"/>
    <property type="match status" value="1"/>
</dbReference>
<dbReference type="Proteomes" id="UP000008064">
    <property type="component" value="Unassembled WGS sequence"/>
</dbReference>
<feature type="compositionally biased region" description="Low complexity" evidence="6">
    <location>
        <begin position="116"/>
        <end position="137"/>
    </location>
</feature>
<dbReference type="PANTHER" id="PTHR24335:SF4">
    <property type="entry name" value="EXTRA-EXTRA"/>
    <property type="match status" value="1"/>
</dbReference>
<dbReference type="SUPFAM" id="SSF46689">
    <property type="entry name" value="Homeodomain-like"/>
    <property type="match status" value="1"/>
</dbReference>
<evidence type="ECO:0000256" key="2">
    <source>
        <dbReference type="ARBA" id="ARBA00023155"/>
    </source>
</evidence>
<feature type="compositionally biased region" description="Polar residues" evidence="6">
    <location>
        <begin position="1"/>
        <end position="17"/>
    </location>
</feature>
<dbReference type="InterPro" id="IPR001356">
    <property type="entry name" value="HD"/>
</dbReference>
<feature type="compositionally biased region" description="Polar residues" evidence="6">
    <location>
        <begin position="152"/>
        <end position="164"/>
    </location>
</feature>
<evidence type="ECO:0000313" key="8">
    <source>
        <dbReference type="EMBL" id="EGO31031.1"/>
    </source>
</evidence>
<dbReference type="KEGG" id="sla:SERLADRAFT_432690"/>
<keyword evidence="1 4" id="KW-0238">DNA-binding</keyword>
<accession>F8NG61</accession>
<organism>
    <name type="scientific">Serpula lacrymans var. lacrymans (strain S7.9)</name>
    <name type="common">Dry rot fungus</name>
    <dbReference type="NCBI Taxonomy" id="578457"/>
    <lineage>
        <taxon>Eukaryota</taxon>
        <taxon>Fungi</taxon>
        <taxon>Dikarya</taxon>
        <taxon>Basidiomycota</taxon>
        <taxon>Agaricomycotina</taxon>
        <taxon>Agaricomycetes</taxon>
        <taxon>Agaricomycetidae</taxon>
        <taxon>Boletales</taxon>
        <taxon>Coniophorineae</taxon>
        <taxon>Serpulaceae</taxon>
        <taxon>Serpula</taxon>
    </lineage>
</organism>
<comment type="subcellular location">
    <subcellularLocation>
        <location evidence="4 5">Nucleus</location>
    </subcellularLocation>
</comment>
<name>F8NG61_SERL9</name>